<dbReference type="OrthoDB" id="69577at2759"/>
<keyword evidence="1" id="KW-1133">Transmembrane helix</keyword>
<feature type="transmembrane region" description="Helical" evidence="1">
    <location>
        <begin position="148"/>
        <end position="168"/>
    </location>
</feature>
<dbReference type="Pfam" id="PF03988">
    <property type="entry name" value="DUF347"/>
    <property type="match status" value="4"/>
</dbReference>
<dbReference type="InterPro" id="IPR007136">
    <property type="entry name" value="DUF347"/>
</dbReference>
<dbReference type="Proteomes" id="UP000664859">
    <property type="component" value="Unassembled WGS sequence"/>
</dbReference>
<evidence type="ECO:0000256" key="1">
    <source>
        <dbReference type="SAM" id="Phobius"/>
    </source>
</evidence>
<comment type="caution">
    <text evidence="2">The sequence shown here is derived from an EMBL/GenBank/DDBJ whole genome shotgun (WGS) entry which is preliminary data.</text>
</comment>
<evidence type="ECO:0000313" key="3">
    <source>
        <dbReference type="Proteomes" id="UP000664859"/>
    </source>
</evidence>
<sequence length="291" mass="31201">MVAALDTLTATFSWRSSGVPKVPSVITIWFWVIKILCTTVGESCADWLNENLGLGLANTAYVMSAVFVVAFLVQFFATRYIALLYWLVVVLISTTGTLITDNLTDNVGVEGWVCVVVFSGLLAVSFLAWYLVEGTLSIHSIYTHRREFFYWLVVLFTFALGTAAGDLIAEKLGLGYWETLLVFVAIIAAIAVAYFALKVNAVLAFWLTYIMSRPLGASLGDLLASPKDEGGAGLGPGVTSAIFLSVILVVVVFLSVTKKDVDGTSAKPVMPDHAAAAEAQAPIATQSRVGV</sequence>
<feature type="transmembrane region" description="Helical" evidence="1">
    <location>
        <begin position="231"/>
        <end position="256"/>
    </location>
</feature>
<dbReference type="EMBL" id="JAFCMP010000035">
    <property type="protein sequence ID" value="KAG5190381.1"/>
    <property type="molecule type" value="Genomic_DNA"/>
</dbReference>
<accession>A0A835ZCA8</accession>
<reference evidence="2" key="1">
    <citation type="submission" date="2021-02" db="EMBL/GenBank/DDBJ databases">
        <title>First Annotated Genome of the Yellow-green Alga Tribonema minus.</title>
        <authorList>
            <person name="Mahan K.M."/>
        </authorList>
    </citation>
    <scope>NUCLEOTIDE SEQUENCE</scope>
    <source>
        <strain evidence="2">UTEX B ZZ1240</strain>
    </source>
</reference>
<organism evidence="2 3">
    <name type="scientific">Tribonema minus</name>
    <dbReference type="NCBI Taxonomy" id="303371"/>
    <lineage>
        <taxon>Eukaryota</taxon>
        <taxon>Sar</taxon>
        <taxon>Stramenopiles</taxon>
        <taxon>Ochrophyta</taxon>
        <taxon>PX clade</taxon>
        <taxon>Xanthophyceae</taxon>
        <taxon>Tribonematales</taxon>
        <taxon>Tribonemataceae</taxon>
        <taxon>Tribonema</taxon>
    </lineage>
</organism>
<gene>
    <name evidence="2" type="ORF">JKP88DRAFT_299074</name>
</gene>
<feature type="transmembrane region" description="Helical" evidence="1">
    <location>
        <begin position="60"/>
        <end position="77"/>
    </location>
</feature>
<keyword evidence="1" id="KW-0812">Transmembrane</keyword>
<name>A0A835ZCA8_9STRA</name>
<feature type="transmembrane region" description="Helical" evidence="1">
    <location>
        <begin position="112"/>
        <end position="132"/>
    </location>
</feature>
<feature type="transmembrane region" description="Helical" evidence="1">
    <location>
        <begin position="83"/>
        <end position="100"/>
    </location>
</feature>
<keyword evidence="1" id="KW-0472">Membrane</keyword>
<evidence type="ECO:0000313" key="2">
    <source>
        <dbReference type="EMBL" id="KAG5190381.1"/>
    </source>
</evidence>
<feature type="transmembrane region" description="Helical" evidence="1">
    <location>
        <begin position="180"/>
        <end position="211"/>
    </location>
</feature>
<keyword evidence="3" id="KW-1185">Reference proteome</keyword>
<proteinExistence type="predicted"/>
<protein>
    <submittedName>
        <fullName evidence="2">Putative integral membrane protein</fullName>
    </submittedName>
</protein>
<dbReference type="AlphaFoldDB" id="A0A835ZCA8"/>